<dbReference type="OMA" id="DRTYLES"/>
<dbReference type="Gene3D" id="3.40.50.150">
    <property type="entry name" value="Vaccinia Virus protein VP39"/>
    <property type="match status" value="1"/>
</dbReference>
<evidence type="ECO:0000313" key="3">
    <source>
        <dbReference type="Proteomes" id="UP000054937"/>
    </source>
</evidence>
<sequence>MAERFNTFQKLEKVLDVGIGTGHPMSKIIHKFPKECEILGIDIDRTYLESCTELFKPFKNVTIKEMNYYNLVKSQEKFDLIIFSSSFMILPDREKALSIAKSHLSENGKIFFLMTLFKERGPAQKLIGIIKPYLKYIMTIEMGEIIYEDDFLNVIKSANLKVTSKEVLNETIFHKIFKMNVVEVVRQ</sequence>
<dbReference type="Pfam" id="PF13847">
    <property type="entry name" value="Methyltransf_31"/>
    <property type="match status" value="1"/>
</dbReference>
<dbReference type="PANTHER" id="PTHR43861:SF1">
    <property type="entry name" value="TRANS-ACONITATE 2-METHYLTRANSFERASE"/>
    <property type="match status" value="1"/>
</dbReference>
<dbReference type="InParanoid" id="A0A0V0QJP5"/>
<reference evidence="2 3" key="1">
    <citation type="journal article" date="2015" name="Sci. Rep.">
        <title>Genome of the facultative scuticociliatosis pathogen Pseudocohnilembus persalinus provides insight into its virulence through horizontal gene transfer.</title>
        <authorList>
            <person name="Xiong J."/>
            <person name="Wang G."/>
            <person name="Cheng J."/>
            <person name="Tian M."/>
            <person name="Pan X."/>
            <person name="Warren A."/>
            <person name="Jiang C."/>
            <person name="Yuan D."/>
            <person name="Miao W."/>
        </authorList>
    </citation>
    <scope>NUCLEOTIDE SEQUENCE [LARGE SCALE GENOMIC DNA]</scope>
    <source>
        <strain evidence="2">36N120E</strain>
    </source>
</reference>
<dbReference type="InterPro" id="IPR029063">
    <property type="entry name" value="SAM-dependent_MTases_sf"/>
</dbReference>
<dbReference type="EMBL" id="LDAU01000155">
    <property type="protein sequence ID" value="KRX02478.1"/>
    <property type="molecule type" value="Genomic_DNA"/>
</dbReference>
<keyword evidence="3" id="KW-1185">Reference proteome</keyword>
<organism evidence="2 3">
    <name type="scientific">Pseudocohnilembus persalinus</name>
    <name type="common">Ciliate</name>
    <dbReference type="NCBI Taxonomy" id="266149"/>
    <lineage>
        <taxon>Eukaryota</taxon>
        <taxon>Sar</taxon>
        <taxon>Alveolata</taxon>
        <taxon>Ciliophora</taxon>
        <taxon>Intramacronucleata</taxon>
        <taxon>Oligohymenophorea</taxon>
        <taxon>Scuticociliatia</taxon>
        <taxon>Philasterida</taxon>
        <taxon>Pseudocohnilembidae</taxon>
        <taxon>Pseudocohnilembus</taxon>
    </lineage>
</organism>
<protein>
    <recommendedName>
        <fullName evidence="1">Methyltransferase domain-containing protein</fullName>
    </recommendedName>
</protein>
<proteinExistence type="predicted"/>
<evidence type="ECO:0000313" key="2">
    <source>
        <dbReference type="EMBL" id="KRX02478.1"/>
    </source>
</evidence>
<dbReference type="PANTHER" id="PTHR43861">
    <property type="entry name" value="TRANS-ACONITATE 2-METHYLTRANSFERASE-RELATED"/>
    <property type="match status" value="1"/>
</dbReference>
<evidence type="ECO:0000259" key="1">
    <source>
        <dbReference type="Pfam" id="PF13847"/>
    </source>
</evidence>
<accession>A0A0V0QJP5</accession>
<name>A0A0V0QJP5_PSEPJ</name>
<gene>
    <name evidence="2" type="ORF">PPERSA_10095</name>
</gene>
<dbReference type="InterPro" id="IPR025714">
    <property type="entry name" value="Methyltranfer_dom"/>
</dbReference>
<comment type="caution">
    <text evidence="2">The sequence shown here is derived from an EMBL/GenBank/DDBJ whole genome shotgun (WGS) entry which is preliminary data.</text>
</comment>
<dbReference type="OrthoDB" id="540004at2759"/>
<dbReference type="CDD" id="cd02440">
    <property type="entry name" value="AdoMet_MTases"/>
    <property type="match status" value="1"/>
</dbReference>
<feature type="domain" description="Methyltransferase" evidence="1">
    <location>
        <begin position="10"/>
        <end position="111"/>
    </location>
</feature>
<dbReference type="AlphaFoldDB" id="A0A0V0QJP5"/>
<dbReference type="SUPFAM" id="SSF53335">
    <property type="entry name" value="S-adenosyl-L-methionine-dependent methyltransferases"/>
    <property type="match status" value="1"/>
</dbReference>
<dbReference type="Proteomes" id="UP000054937">
    <property type="component" value="Unassembled WGS sequence"/>
</dbReference>